<dbReference type="EMBL" id="AP024545">
    <property type="protein sequence ID" value="BCT91895.1"/>
    <property type="molecule type" value="Genomic_DNA"/>
</dbReference>
<feature type="chain" id="PRO_5045828292" description="DUF5329 domain-containing protein" evidence="1">
    <location>
        <begin position="23"/>
        <end position="122"/>
    </location>
</feature>
<dbReference type="Proteomes" id="UP000681317">
    <property type="component" value="Chromosome"/>
</dbReference>
<keyword evidence="3" id="KW-1185">Reference proteome</keyword>
<protein>
    <recommendedName>
        <fullName evidence="4">DUF5329 domain-containing protein</fullName>
    </recommendedName>
</protein>
<name>A0ABM7Q3Z4_9GAMM</name>
<accession>A0ABM7Q3Z4</accession>
<evidence type="ECO:0000313" key="2">
    <source>
        <dbReference type="EMBL" id="BCT91895.1"/>
    </source>
</evidence>
<evidence type="ECO:0000256" key="1">
    <source>
        <dbReference type="SAM" id="SignalP"/>
    </source>
</evidence>
<reference evidence="2 3" key="1">
    <citation type="submission" date="2021-03" db="EMBL/GenBank/DDBJ databases">
        <title>Complete Genome Sequences of Two Lysobacter Strains Isolated from Sea Water (Lysobacter caseinilyticus) and Soil (Lysobacter helvus) in South Korea.</title>
        <authorList>
            <person name="Watanabe Y."/>
            <person name="Arakawa K."/>
        </authorList>
    </citation>
    <scope>NUCLEOTIDE SEQUENCE [LARGE SCALE GENOMIC DNA]</scope>
    <source>
        <strain evidence="2 3">KVB24</strain>
    </source>
</reference>
<dbReference type="PROSITE" id="PS51318">
    <property type="entry name" value="TAT"/>
    <property type="match status" value="1"/>
</dbReference>
<feature type="signal peptide" evidence="1">
    <location>
        <begin position="1"/>
        <end position="22"/>
    </location>
</feature>
<keyword evidence="1" id="KW-0732">Signal</keyword>
<gene>
    <name evidence="2" type="ORF">LYSCAS_09190</name>
</gene>
<sequence length="122" mass="13284">MNLVRRRFVAAFLALATTVAFAAPARTPAQEIDALIQRVAAARGVAFIRNGSEYTAQDAAKHLRRKLGAANGKITTPEQFIAELGTKSSMSGKVYRVRLADGREMDSAVWLKGLLRDLRAGR</sequence>
<dbReference type="InterPro" id="IPR006311">
    <property type="entry name" value="TAT_signal"/>
</dbReference>
<dbReference type="RefSeq" id="WP_213436176.1">
    <property type="nucleotide sequence ID" value="NZ_AP024545.1"/>
</dbReference>
<dbReference type="InterPro" id="IPR035242">
    <property type="entry name" value="DUF5329"/>
</dbReference>
<organism evidence="2 3">
    <name type="scientific">Noviluteimonas caseinilytica</name>
    <dbReference type="NCBI Taxonomy" id="2675101"/>
    <lineage>
        <taxon>Bacteria</taxon>
        <taxon>Pseudomonadati</taxon>
        <taxon>Pseudomonadota</taxon>
        <taxon>Gammaproteobacteria</taxon>
        <taxon>Lysobacterales</taxon>
        <taxon>Lysobacteraceae</taxon>
        <taxon>Noviluteimonas</taxon>
    </lineage>
</organism>
<proteinExistence type="predicted"/>
<dbReference type="Pfam" id="PF17263">
    <property type="entry name" value="DUF5329"/>
    <property type="match status" value="1"/>
</dbReference>
<evidence type="ECO:0008006" key="4">
    <source>
        <dbReference type="Google" id="ProtNLM"/>
    </source>
</evidence>
<evidence type="ECO:0000313" key="3">
    <source>
        <dbReference type="Proteomes" id="UP000681317"/>
    </source>
</evidence>